<dbReference type="Pfam" id="PF05958">
    <property type="entry name" value="tRNA_U5-meth_tr"/>
    <property type="match status" value="1"/>
</dbReference>
<dbReference type="GO" id="GO:0032259">
    <property type="term" value="P:methylation"/>
    <property type="evidence" value="ECO:0007669"/>
    <property type="project" value="UniProtKB-KW"/>
</dbReference>
<dbReference type="OrthoDB" id="10250660at2759"/>
<evidence type="ECO:0000256" key="3">
    <source>
        <dbReference type="ARBA" id="ARBA00022691"/>
    </source>
</evidence>
<dbReference type="InterPro" id="IPR045850">
    <property type="entry name" value="TRM2_met"/>
</dbReference>
<feature type="binding site" evidence="6">
    <location>
        <position position="372"/>
    </location>
    <ligand>
        <name>S-adenosyl-L-methionine</name>
        <dbReference type="ChEBI" id="CHEBI:59789"/>
    </ligand>
</feature>
<dbReference type="GO" id="GO:0006396">
    <property type="term" value="P:RNA processing"/>
    <property type="evidence" value="ECO:0007669"/>
    <property type="project" value="InterPro"/>
</dbReference>
<feature type="binding site" evidence="6">
    <location>
        <position position="422"/>
    </location>
    <ligand>
        <name>S-adenosyl-L-methionine</name>
        <dbReference type="ChEBI" id="CHEBI:59789"/>
    </ligand>
</feature>
<dbReference type="SUPFAM" id="SSF54928">
    <property type="entry name" value="RNA-binding domain, RBD"/>
    <property type="match status" value="1"/>
</dbReference>
<proteinExistence type="inferred from homology"/>
<feature type="compositionally biased region" description="Basic and acidic residues" evidence="8">
    <location>
        <begin position="1"/>
        <end position="18"/>
    </location>
</feature>
<dbReference type="EC" id="2.1.1.35" evidence="4"/>
<dbReference type="Proteomes" id="UP000014760">
    <property type="component" value="Unassembled WGS sequence"/>
</dbReference>
<evidence type="ECO:0000313" key="9">
    <source>
        <dbReference type="EMBL" id="ELT95334.1"/>
    </source>
</evidence>
<reference evidence="9 11" key="2">
    <citation type="journal article" date="2013" name="Nature">
        <title>Insights into bilaterian evolution from three spiralian genomes.</title>
        <authorList>
            <person name="Simakov O."/>
            <person name="Marletaz F."/>
            <person name="Cho S.J."/>
            <person name="Edsinger-Gonzales E."/>
            <person name="Havlak P."/>
            <person name="Hellsten U."/>
            <person name="Kuo D.H."/>
            <person name="Larsson T."/>
            <person name="Lv J."/>
            <person name="Arendt D."/>
            <person name="Savage R."/>
            <person name="Osoegawa K."/>
            <person name="de Jong P."/>
            <person name="Grimwood J."/>
            <person name="Chapman J.A."/>
            <person name="Shapiro H."/>
            <person name="Aerts A."/>
            <person name="Otillar R.P."/>
            <person name="Terry A.Y."/>
            <person name="Boore J.L."/>
            <person name="Grigoriev I.V."/>
            <person name="Lindberg D.R."/>
            <person name="Seaver E.C."/>
            <person name="Weisblat D.A."/>
            <person name="Putnam N.H."/>
            <person name="Rokhsar D.S."/>
        </authorList>
    </citation>
    <scope>NUCLEOTIDE SEQUENCE</scope>
    <source>
        <strain evidence="9 11">I ESC-2004</strain>
    </source>
</reference>
<sequence>MEAEVKDEGEDEEKKSDAGEAVNPYSYLERDEFTTEIFKIEINHPKQYGTAQLKKRLQSLDLKPSKVKVITRERLSFVTFRCEEDREKALEVLQGHKWMGKNMKVKRARAAADPMLRKRKHEAGELNDAVTPWWNITYQDQLKKKNADMKEYIRKLGKIIEHNNPLMKKKLIEIRYNNDGLCCQLDEVVASPIEKGYRNKAEFTIGKSVDGIDKTVGFRLGQYRSGNLCVVEPEKCLNIPPQTIQTAKMIQDYLRLQSEYCALDPESKVGHWMTATVRTNSQNEVTAMLQFHPQALSQDELLAEEEKLRSFFLSPVGKETQEQLKIISFFLLFQSDRHDGAKPSLSSRFLFHEQLTVHDTLTFRVSLDAFFQVNTPAAERLYSQVAELCGGGASSTVLDVCCGTGTIGLSIAKQVEQVVGIEMCPDAVKDAKHNAEINGITNAEFHCGKAEELLPWMIRRYGNKEVVAVVDPPRAGLHNSVVLAIRKSAFVKRLVYVSCKPTAALNNLTDFTRAQSNRVKGQPFTVTKAVPVDLFPLTPYCELILLLER</sequence>
<evidence type="ECO:0000256" key="5">
    <source>
        <dbReference type="ARBA" id="ARBA00047278"/>
    </source>
</evidence>
<evidence type="ECO:0000256" key="2">
    <source>
        <dbReference type="ARBA" id="ARBA00022679"/>
    </source>
</evidence>
<evidence type="ECO:0000256" key="4">
    <source>
        <dbReference type="ARBA" id="ARBA00033763"/>
    </source>
</evidence>
<feature type="active site" evidence="7">
    <location>
        <position position="499"/>
    </location>
</feature>
<name>R7TNY6_CAPTE</name>
<evidence type="ECO:0000313" key="10">
    <source>
        <dbReference type="EnsemblMetazoa" id="CapteP135146"/>
    </source>
</evidence>
<organism evidence="9">
    <name type="scientific">Capitella teleta</name>
    <name type="common">Polychaete worm</name>
    <dbReference type="NCBI Taxonomy" id="283909"/>
    <lineage>
        <taxon>Eukaryota</taxon>
        <taxon>Metazoa</taxon>
        <taxon>Spiralia</taxon>
        <taxon>Lophotrochozoa</taxon>
        <taxon>Annelida</taxon>
        <taxon>Polychaeta</taxon>
        <taxon>Sedentaria</taxon>
        <taxon>Scolecida</taxon>
        <taxon>Capitellidae</taxon>
        <taxon>Capitella</taxon>
    </lineage>
</organism>
<comment type="similarity">
    <text evidence="6">Belongs to the class I-like SAM-binding methyltransferase superfamily. RNA M5U methyltransferase family.</text>
</comment>
<keyword evidence="1 6" id="KW-0489">Methyltransferase</keyword>
<dbReference type="InterPro" id="IPR035979">
    <property type="entry name" value="RBD_domain_sf"/>
</dbReference>
<dbReference type="PROSITE" id="PS51687">
    <property type="entry name" value="SAM_MT_RNA_M5U"/>
    <property type="match status" value="1"/>
</dbReference>
<dbReference type="InterPro" id="IPR010280">
    <property type="entry name" value="U5_MeTrfase_fam"/>
</dbReference>
<keyword evidence="3 6" id="KW-0949">S-adenosyl-L-methionine</keyword>
<reference evidence="11" key="1">
    <citation type="submission" date="2012-12" db="EMBL/GenBank/DDBJ databases">
        <authorList>
            <person name="Hellsten U."/>
            <person name="Grimwood J."/>
            <person name="Chapman J.A."/>
            <person name="Shapiro H."/>
            <person name="Aerts A."/>
            <person name="Otillar R.P."/>
            <person name="Terry A.Y."/>
            <person name="Boore J.L."/>
            <person name="Simakov O."/>
            <person name="Marletaz F."/>
            <person name="Cho S.-J."/>
            <person name="Edsinger-Gonzales E."/>
            <person name="Havlak P."/>
            <person name="Kuo D.-H."/>
            <person name="Larsson T."/>
            <person name="Lv J."/>
            <person name="Arendt D."/>
            <person name="Savage R."/>
            <person name="Osoegawa K."/>
            <person name="de Jong P."/>
            <person name="Lindberg D.R."/>
            <person name="Seaver E.C."/>
            <person name="Weisblat D.A."/>
            <person name="Putnam N.H."/>
            <person name="Grigoriev I.V."/>
            <person name="Rokhsar D.S."/>
        </authorList>
    </citation>
    <scope>NUCLEOTIDE SEQUENCE</scope>
    <source>
        <strain evidence="11">I ESC-2004</strain>
    </source>
</reference>
<feature type="active site" description="Nucleophile" evidence="6">
    <location>
        <position position="499"/>
    </location>
</feature>
<dbReference type="GO" id="GO:0003723">
    <property type="term" value="F:RNA binding"/>
    <property type="evidence" value="ECO:0007669"/>
    <property type="project" value="TreeGrafter"/>
</dbReference>
<dbReference type="PANTHER" id="PTHR45904">
    <property type="entry name" value="TRNA (URACIL-5-)-METHYLTRANSFERASE"/>
    <property type="match status" value="1"/>
</dbReference>
<dbReference type="InterPro" id="IPR012677">
    <property type="entry name" value="Nucleotide-bd_a/b_plait_sf"/>
</dbReference>
<dbReference type="CDD" id="cd12439">
    <property type="entry name" value="RRM_TRMT2A"/>
    <property type="match status" value="1"/>
</dbReference>
<dbReference type="EMBL" id="KB309157">
    <property type="protein sequence ID" value="ELT95334.1"/>
    <property type="molecule type" value="Genomic_DNA"/>
</dbReference>
<feature type="binding site" evidence="6">
    <location>
        <position position="471"/>
    </location>
    <ligand>
        <name>S-adenosyl-L-methionine</name>
        <dbReference type="ChEBI" id="CHEBI:59789"/>
    </ligand>
</feature>
<dbReference type="CDD" id="cd02440">
    <property type="entry name" value="AdoMet_MTases"/>
    <property type="match status" value="1"/>
</dbReference>
<evidence type="ECO:0000313" key="11">
    <source>
        <dbReference type="Proteomes" id="UP000014760"/>
    </source>
</evidence>
<dbReference type="EnsemblMetazoa" id="CapteT135146">
    <property type="protein sequence ID" value="CapteP135146"/>
    <property type="gene ID" value="CapteG135146"/>
</dbReference>
<dbReference type="HOGENOM" id="CLU_014689_4_2_1"/>
<dbReference type="InterPro" id="IPR034262">
    <property type="entry name" value="TRMT2A_RRM"/>
</dbReference>
<evidence type="ECO:0000256" key="8">
    <source>
        <dbReference type="SAM" id="MobiDB-lite"/>
    </source>
</evidence>
<dbReference type="GO" id="GO:0030697">
    <property type="term" value="F:tRNA (uracil(54)-C5)-methyltransferase activity, S-adenosyl methionine-dependent"/>
    <property type="evidence" value="ECO:0007669"/>
    <property type="project" value="UniProtKB-EC"/>
</dbReference>
<dbReference type="OMA" id="TPLWNMP"/>
<reference evidence="10" key="3">
    <citation type="submission" date="2015-06" db="UniProtKB">
        <authorList>
            <consortium name="EnsemblMetazoa"/>
        </authorList>
    </citation>
    <scope>IDENTIFICATION</scope>
</reference>
<comment type="caution">
    <text evidence="6">Lacks conserved residue(s) required for the propagation of feature annotation.</text>
</comment>
<dbReference type="SUPFAM" id="SSF53335">
    <property type="entry name" value="S-adenosyl-L-methionine-dependent methyltransferases"/>
    <property type="match status" value="1"/>
</dbReference>
<dbReference type="AlphaFoldDB" id="R7TNY6"/>
<protein>
    <recommendedName>
        <fullName evidence="4">tRNA (uracil(54)-C(5))-methyltransferase</fullName>
        <ecNumber evidence="4">2.1.1.35</ecNumber>
    </recommendedName>
</protein>
<feature type="region of interest" description="Disordered" evidence="8">
    <location>
        <begin position="1"/>
        <end position="23"/>
    </location>
</feature>
<evidence type="ECO:0000256" key="7">
    <source>
        <dbReference type="PROSITE-ProRule" id="PRU10015"/>
    </source>
</evidence>
<dbReference type="Gene3D" id="2.40.50.1070">
    <property type="match status" value="1"/>
</dbReference>
<gene>
    <name evidence="9" type="ORF">CAPTEDRAFT_135146</name>
</gene>
<dbReference type="PROSITE" id="PS01230">
    <property type="entry name" value="TRMA_1"/>
    <property type="match status" value="1"/>
</dbReference>
<evidence type="ECO:0000256" key="1">
    <source>
        <dbReference type="ARBA" id="ARBA00022603"/>
    </source>
</evidence>
<accession>R7TNY6</accession>
<dbReference type="Gene3D" id="3.40.50.150">
    <property type="entry name" value="Vaccinia Virus protein VP39"/>
    <property type="match status" value="1"/>
</dbReference>
<dbReference type="FunCoup" id="R7TNY6">
    <property type="interactions" value="1765"/>
</dbReference>
<comment type="catalytic activity">
    <reaction evidence="5">
        <text>uridine(54) in tRNA + S-adenosyl-L-methionine = 5-methyluridine(54) in tRNA + S-adenosyl-L-homocysteine + H(+)</text>
        <dbReference type="Rhea" id="RHEA:42712"/>
        <dbReference type="Rhea" id="RHEA-COMP:10167"/>
        <dbReference type="Rhea" id="RHEA-COMP:10193"/>
        <dbReference type="ChEBI" id="CHEBI:15378"/>
        <dbReference type="ChEBI" id="CHEBI:57856"/>
        <dbReference type="ChEBI" id="CHEBI:59789"/>
        <dbReference type="ChEBI" id="CHEBI:65315"/>
        <dbReference type="ChEBI" id="CHEBI:74447"/>
        <dbReference type="EC" id="2.1.1.35"/>
    </reaction>
    <physiologicalReaction direction="left-to-right" evidence="5">
        <dbReference type="Rhea" id="RHEA:42713"/>
    </physiologicalReaction>
</comment>
<dbReference type="EMBL" id="AMQN01011880">
    <property type="status" value="NOT_ANNOTATED_CDS"/>
    <property type="molecule type" value="Genomic_DNA"/>
</dbReference>
<dbReference type="InterPro" id="IPR029063">
    <property type="entry name" value="SAM-dependent_MTases_sf"/>
</dbReference>
<dbReference type="STRING" id="283909.R7TNY6"/>
<dbReference type="PANTHER" id="PTHR45904:SF2">
    <property type="entry name" value="TRNA (URACIL-5-)-METHYLTRANSFERASE HOMOLOG A"/>
    <property type="match status" value="1"/>
</dbReference>
<evidence type="ECO:0000256" key="6">
    <source>
        <dbReference type="PROSITE-ProRule" id="PRU01024"/>
    </source>
</evidence>
<dbReference type="InterPro" id="IPR030390">
    <property type="entry name" value="MeTrfase_TrmA_AS"/>
</dbReference>
<keyword evidence="11" id="KW-1185">Reference proteome</keyword>
<dbReference type="Gene3D" id="3.30.70.330">
    <property type="match status" value="1"/>
</dbReference>
<keyword evidence="2 6" id="KW-0808">Transferase</keyword>